<proteinExistence type="predicted"/>
<evidence type="ECO:0000313" key="2">
    <source>
        <dbReference type="EMBL" id="KAJ7365835.1"/>
    </source>
</evidence>
<reference evidence="2" key="1">
    <citation type="submission" date="2023-01" db="EMBL/GenBank/DDBJ databases">
        <title>Genome assembly of the deep-sea coral Lophelia pertusa.</title>
        <authorList>
            <person name="Herrera S."/>
            <person name="Cordes E."/>
        </authorList>
    </citation>
    <scope>NUCLEOTIDE SEQUENCE</scope>
    <source>
        <strain evidence="2">USNM1676648</strain>
        <tissue evidence="2">Polyp</tissue>
    </source>
</reference>
<evidence type="ECO:0000259" key="1">
    <source>
        <dbReference type="Pfam" id="PF24923"/>
    </source>
</evidence>
<dbReference type="Proteomes" id="UP001163046">
    <property type="component" value="Unassembled WGS sequence"/>
</dbReference>
<dbReference type="EMBL" id="MU827302">
    <property type="protein sequence ID" value="KAJ7365835.1"/>
    <property type="molecule type" value="Genomic_DNA"/>
</dbReference>
<name>A0A9X0CMQ7_9CNID</name>
<dbReference type="OrthoDB" id="2117703at2759"/>
<dbReference type="PANTHER" id="PTHR14465:SF0">
    <property type="entry name" value="IQ DOMAIN-CONTAINING PROTEIN H"/>
    <property type="match status" value="1"/>
</dbReference>
<evidence type="ECO:0000313" key="3">
    <source>
        <dbReference type="Proteomes" id="UP001163046"/>
    </source>
</evidence>
<comment type="caution">
    <text evidence="2">The sequence shown here is derived from an EMBL/GenBank/DDBJ whole genome shotgun (WGS) entry which is preliminary data.</text>
</comment>
<dbReference type="AlphaFoldDB" id="A0A9X0CMQ7"/>
<accession>A0A9X0CMQ7</accession>
<dbReference type="PANTHER" id="PTHR14465">
    <property type="entry name" value="IQ DOMAIN-CONTAINING PROTEIN H"/>
    <property type="match status" value="1"/>
</dbReference>
<dbReference type="InterPro" id="IPR038752">
    <property type="entry name" value="IQCH"/>
</dbReference>
<dbReference type="SUPFAM" id="SSF56059">
    <property type="entry name" value="Glutathione synthetase ATP-binding domain-like"/>
    <property type="match status" value="1"/>
</dbReference>
<gene>
    <name evidence="2" type="ORF">OS493_002556</name>
</gene>
<dbReference type="Pfam" id="PF24923">
    <property type="entry name" value="ATP-grasp_IQCH"/>
    <property type="match status" value="1"/>
</dbReference>
<keyword evidence="3" id="KW-1185">Reference proteome</keyword>
<dbReference type="InterPro" id="IPR056855">
    <property type="entry name" value="ATP-grasp_IQCH"/>
</dbReference>
<organism evidence="2 3">
    <name type="scientific">Desmophyllum pertusum</name>
    <dbReference type="NCBI Taxonomy" id="174260"/>
    <lineage>
        <taxon>Eukaryota</taxon>
        <taxon>Metazoa</taxon>
        <taxon>Cnidaria</taxon>
        <taxon>Anthozoa</taxon>
        <taxon>Hexacorallia</taxon>
        <taxon>Scleractinia</taxon>
        <taxon>Caryophylliina</taxon>
        <taxon>Caryophylliidae</taxon>
        <taxon>Desmophyllum</taxon>
    </lineage>
</organism>
<protein>
    <recommendedName>
        <fullName evidence="1">IQCH-like ATP-grasp domain-containing protein</fullName>
    </recommendedName>
</protein>
<sequence>MAHHATPVNSELYPTWDKFLQDFLKRGGVIEACPPSDSVTALSVDVLIEPTGETTVLSMGDQIHAASPFRCWGFSVPQTSVDPSVLCTATEAVSNACKLRGIVGYFSIDFVTFIDPKSLEQVVWAVDLKLRYSDSMAMTKLMLYVSGGDFQSALSAFVVPVKRNERKAEGDGEGKQWRRKSRRRILIVSPFSAPDCCTVT</sequence>
<feature type="domain" description="IQCH-like ATP-grasp" evidence="1">
    <location>
        <begin position="2"/>
        <end position="151"/>
    </location>
</feature>